<organism evidence="2 3">
    <name type="scientific">Liparis tanakae</name>
    <name type="common">Tanaka's snailfish</name>
    <dbReference type="NCBI Taxonomy" id="230148"/>
    <lineage>
        <taxon>Eukaryota</taxon>
        <taxon>Metazoa</taxon>
        <taxon>Chordata</taxon>
        <taxon>Craniata</taxon>
        <taxon>Vertebrata</taxon>
        <taxon>Euteleostomi</taxon>
        <taxon>Actinopterygii</taxon>
        <taxon>Neopterygii</taxon>
        <taxon>Teleostei</taxon>
        <taxon>Neoteleostei</taxon>
        <taxon>Acanthomorphata</taxon>
        <taxon>Eupercaria</taxon>
        <taxon>Perciformes</taxon>
        <taxon>Cottioidei</taxon>
        <taxon>Cottales</taxon>
        <taxon>Liparidae</taxon>
        <taxon>Liparis</taxon>
    </lineage>
</organism>
<feature type="compositionally biased region" description="Low complexity" evidence="1">
    <location>
        <begin position="1"/>
        <end position="12"/>
    </location>
</feature>
<dbReference type="AlphaFoldDB" id="A0A4Z2FKA7"/>
<evidence type="ECO:0000256" key="1">
    <source>
        <dbReference type="SAM" id="MobiDB-lite"/>
    </source>
</evidence>
<name>A0A4Z2FKA7_9TELE</name>
<gene>
    <name evidence="2" type="ORF">EYF80_048149</name>
</gene>
<protein>
    <submittedName>
        <fullName evidence="2">Uncharacterized protein</fullName>
    </submittedName>
</protein>
<comment type="caution">
    <text evidence="2">The sequence shown here is derived from an EMBL/GenBank/DDBJ whole genome shotgun (WGS) entry which is preliminary data.</text>
</comment>
<dbReference type="Proteomes" id="UP000314294">
    <property type="component" value="Unassembled WGS sequence"/>
</dbReference>
<reference evidence="2 3" key="1">
    <citation type="submission" date="2019-03" db="EMBL/GenBank/DDBJ databases">
        <title>First draft genome of Liparis tanakae, snailfish: a comprehensive survey of snailfish specific genes.</title>
        <authorList>
            <person name="Kim W."/>
            <person name="Song I."/>
            <person name="Jeong J.-H."/>
            <person name="Kim D."/>
            <person name="Kim S."/>
            <person name="Ryu S."/>
            <person name="Song J.Y."/>
            <person name="Lee S.K."/>
        </authorList>
    </citation>
    <scope>NUCLEOTIDE SEQUENCE [LARGE SCALE GENOMIC DNA]</scope>
    <source>
        <tissue evidence="2">Muscle</tissue>
    </source>
</reference>
<dbReference type="EMBL" id="SRLO01001088">
    <property type="protein sequence ID" value="TNN41677.1"/>
    <property type="molecule type" value="Genomic_DNA"/>
</dbReference>
<keyword evidence="3" id="KW-1185">Reference proteome</keyword>
<accession>A0A4Z2FKA7</accession>
<evidence type="ECO:0000313" key="3">
    <source>
        <dbReference type="Proteomes" id="UP000314294"/>
    </source>
</evidence>
<sequence length="114" mass="11436">MNLESSSSSSSSQKASGGPIPIFSLLRVSQVLTRVSVHRRLTNSKAHAASASGTSGGIGHLGVMDRCGGCTGVTGSPPAVDGEHSPGVGCMLSRATQTPAGEHNCLREAAHPTA</sequence>
<evidence type="ECO:0000313" key="2">
    <source>
        <dbReference type="EMBL" id="TNN41677.1"/>
    </source>
</evidence>
<proteinExistence type="predicted"/>
<feature type="region of interest" description="Disordered" evidence="1">
    <location>
        <begin position="1"/>
        <end position="20"/>
    </location>
</feature>